<comment type="caution">
    <text evidence="9">The sequence shown here is derived from an EMBL/GenBank/DDBJ whole genome shotgun (WGS) entry which is preliminary data.</text>
</comment>
<dbReference type="FunFam" id="1.20.200.10:FF:000015">
    <property type="entry name" value="argininosuccinate lyase isoform X2"/>
    <property type="match status" value="1"/>
</dbReference>
<dbReference type="EMBL" id="JACHMN010000003">
    <property type="protein sequence ID" value="MBB5873199.1"/>
    <property type="molecule type" value="Genomic_DNA"/>
</dbReference>
<dbReference type="SUPFAM" id="SSF48557">
    <property type="entry name" value="L-aspartase-like"/>
    <property type="match status" value="1"/>
</dbReference>
<evidence type="ECO:0000259" key="7">
    <source>
        <dbReference type="Pfam" id="PF00206"/>
    </source>
</evidence>
<dbReference type="Pfam" id="PF00206">
    <property type="entry name" value="Lyase_1"/>
    <property type="match status" value="1"/>
</dbReference>
<dbReference type="GO" id="GO:0004056">
    <property type="term" value="F:argininosuccinate lyase activity"/>
    <property type="evidence" value="ECO:0007669"/>
    <property type="project" value="UniProtKB-UniRule"/>
</dbReference>
<dbReference type="PANTHER" id="PTHR43814">
    <property type="entry name" value="ARGININOSUCCINATE LYASE"/>
    <property type="match status" value="1"/>
</dbReference>
<keyword evidence="4 6" id="KW-0028">Amino-acid biosynthesis</keyword>
<name>A0A841C1J5_9ACTN</name>
<dbReference type="PANTHER" id="PTHR43814:SF1">
    <property type="entry name" value="ARGININOSUCCINATE LYASE"/>
    <property type="match status" value="1"/>
</dbReference>
<dbReference type="InterPro" id="IPR020557">
    <property type="entry name" value="Fumarate_lyase_CS"/>
</dbReference>
<dbReference type="Gene3D" id="1.10.275.10">
    <property type="entry name" value="Fumarase/aspartase (N-terminal domain)"/>
    <property type="match status" value="1"/>
</dbReference>
<dbReference type="FunFam" id="1.10.40.30:FF:000001">
    <property type="entry name" value="Argininosuccinate lyase"/>
    <property type="match status" value="1"/>
</dbReference>
<dbReference type="InterPro" id="IPR024083">
    <property type="entry name" value="Fumarase/histidase_N"/>
</dbReference>
<dbReference type="InterPro" id="IPR029419">
    <property type="entry name" value="Arg_succ_lyase_C"/>
</dbReference>
<dbReference type="GO" id="GO:0042450">
    <property type="term" value="P:L-arginine biosynthetic process via ornithine"/>
    <property type="evidence" value="ECO:0007669"/>
    <property type="project" value="UniProtKB-UniRule"/>
</dbReference>
<dbReference type="InterPro" id="IPR022761">
    <property type="entry name" value="Fumarate_lyase_N"/>
</dbReference>
<dbReference type="InterPro" id="IPR008948">
    <property type="entry name" value="L-Aspartase-like"/>
</dbReference>
<keyword evidence="10" id="KW-1185">Reference proteome</keyword>
<dbReference type="NCBIfam" id="TIGR00838">
    <property type="entry name" value="argH"/>
    <property type="match status" value="1"/>
</dbReference>
<feature type="domain" description="Argininosuccinate lyase C-terminal" evidence="8">
    <location>
        <begin position="363"/>
        <end position="430"/>
    </location>
</feature>
<evidence type="ECO:0000313" key="9">
    <source>
        <dbReference type="EMBL" id="MBB5873199.1"/>
    </source>
</evidence>
<dbReference type="PRINTS" id="PR00149">
    <property type="entry name" value="FUMRATELYASE"/>
</dbReference>
<dbReference type="GO" id="GO:0005829">
    <property type="term" value="C:cytosol"/>
    <property type="evidence" value="ECO:0007669"/>
    <property type="project" value="TreeGrafter"/>
</dbReference>
<evidence type="ECO:0000256" key="5">
    <source>
        <dbReference type="ARBA" id="ARBA00023239"/>
    </source>
</evidence>
<dbReference type="AlphaFoldDB" id="A0A841C1J5"/>
<dbReference type="Gene3D" id="1.20.200.10">
    <property type="entry name" value="Fumarase/aspartase (Central domain)"/>
    <property type="match status" value="1"/>
</dbReference>
<keyword evidence="3 6" id="KW-0055">Arginine biosynthesis</keyword>
<dbReference type="HAMAP" id="MF_00006">
    <property type="entry name" value="Arg_succ_lyase"/>
    <property type="match status" value="1"/>
</dbReference>
<dbReference type="PRINTS" id="PR00145">
    <property type="entry name" value="ARGSUCLYASE"/>
</dbReference>
<evidence type="ECO:0000256" key="4">
    <source>
        <dbReference type="ARBA" id="ARBA00022605"/>
    </source>
</evidence>
<comment type="catalytic activity">
    <reaction evidence="6">
        <text>2-(N(omega)-L-arginino)succinate = fumarate + L-arginine</text>
        <dbReference type="Rhea" id="RHEA:24020"/>
        <dbReference type="ChEBI" id="CHEBI:29806"/>
        <dbReference type="ChEBI" id="CHEBI:32682"/>
        <dbReference type="ChEBI" id="CHEBI:57472"/>
        <dbReference type="EC" id="4.3.2.1"/>
    </reaction>
</comment>
<dbReference type="Pfam" id="PF14698">
    <property type="entry name" value="ASL_C2"/>
    <property type="match status" value="1"/>
</dbReference>
<reference evidence="9 10" key="1">
    <citation type="submission" date="2020-08" db="EMBL/GenBank/DDBJ databases">
        <title>Sequencing the genomes of 1000 actinobacteria strains.</title>
        <authorList>
            <person name="Klenk H.-P."/>
        </authorList>
    </citation>
    <scope>NUCLEOTIDE SEQUENCE [LARGE SCALE GENOMIC DNA]</scope>
    <source>
        <strain evidence="9 10">DSM 45362</strain>
    </source>
</reference>
<comment type="similarity">
    <text evidence="6">Belongs to the lyase 1 family. Argininosuccinate lyase subfamily.</text>
</comment>
<evidence type="ECO:0000256" key="2">
    <source>
        <dbReference type="ARBA" id="ARBA00012338"/>
    </source>
</evidence>
<keyword evidence="5 6" id="KW-0456">Lyase</keyword>
<accession>A0A841C1J5</accession>
<evidence type="ECO:0000313" key="10">
    <source>
        <dbReference type="Proteomes" id="UP000587527"/>
    </source>
</evidence>
<proteinExistence type="inferred from homology"/>
<feature type="domain" description="Fumarate lyase N-terminal" evidence="7">
    <location>
        <begin position="18"/>
        <end position="300"/>
    </location>
</feature>
<dbReference type="Gene3D" id="1.10.40.30">
    <property type="entry name" value="Fumarase/aspartase (C-terminal domain)"/>
    <property type="match status" value="1"/>
</dbReference>
<dbReference type="Proteomes" id="UP000587527">
    <property type="component" value="Unassembled WGS sequence"/>
</dbReference>
<organism evidence="9 10">
    <name type="scientific">Allocatelliglobosispora scoriae</name>
    <dbReference type="NCBI Taxonomy" id="643052"/>
    <lineage>
        <taxon>Bacteria</taxon>
        <taxon>Bacillati</taxon>
        <taxon>Actinomycetota</taxon>
        <taxon>Actinomycetes</taxon>
        <taxon>Micromonosporales</taxon>
        <taxon>Micromonosporaceae</taxon>
        <taxon>Allocatelliglobosispora</taxon>
    </lineage>
</organism>
<dbReference type="InterPro" id="IPR009049">
    <property type="entry name" value="Argininosuccinate_lyase"/>
</dbReference>
<dbReference type="UniPathway" id="UPA00068">
    <property type="reaction ID" value="UER00114"/>
</dbReference>
<keyword evidence="6" id="KW-0963">Cytoplasm</keyword>
<protein>
    <recommendedName>
        <fullName evidence="2 6">Argininosuccinate lyase</fullName>
        <shortName evidence="6">ASAL</shortName>
        <ecNumber evidence="2 6">4.3.2.1</ecNumber>
    </recommendedName>
    <alternativeName>
        <fullName evidence="6">Arginosuccinase</fullName>
    </alternativeName>
</protein>
<dbReference type="InterPro" id="IPR000362">
    <property type="entry name" value="Fumarate_lyase_fam"/>
</dbReference>
<dbReference type="RefSeq" id="WP_184844012.1">
    <property type="nucleotide sequence ID" value="NZ_JACHMN010000003.1"/>
</dbReference>
<evidence type="ECO:0000259" key="8">
    <source>
        <dbReference type="Pfam" id="PF14698"/>
    </source>
</evidence>
<sequence length="469" mass="50408">MKLWGGRFAGGPAEALARLSVSVHFDWRLAPYDLLASKAHARVLANAGLLDPEELGEMLAALDDLAIAVETGQFRPTVEDEDVHTALERGLLERLGTLGGKLRAGRSRNDQVATDLRLYLRDHARRLAGQIGELAEALTEQAARHVDTPAPGMTHLQHAQPVVFGHQLLAHVQPLLRDLDRLRDWDARTAVSPLGSGALAGSSLPLDPVAVAKELGFDSAAPNSMDAVADRDFVAEFLFVTALLGVHLSRLGEEVVLWTSQEFGWVVLDDAFTTGSSIMPQKKNADIAELARGKAGRLIGGLVTVLTMLKGLPLAYDRDMQEDKEPVFDALDTLELVLPALAGMISTMTVRVDVLAASAPIGFSLATEVADWLVRKGVPFREAHEITGQLVALCAVRECELHEVSDDELATVSEHLDPSVRQVLSVRSALSARITPGSTGPGPVADQLAAVTESLIGWHRWATATVVPR</sequence>
<dbReference type="EC" id="4.3.2.1" evidence="2 6"/>
<evidence type="ECO:0000256" key="6">
    <source>
        <dbReference type="HAMAP-Rule" id="MF_00006"/>
    </source>
</evidence>
<comment type="subcellular location">
    <subcellularLocation>
        <location evidence="6">Cytoplasm</location>
    </subcellularLocation>
</comment>
<dbReference type="CDD" id="cd01359">
    <property type="entry name" value="Argininosuccinate_lyase"/>
    <property type="match status" value="1"/>
</dbReference>
<gene>
    <name evidence="6" type="primary">argH</name>
    <name evidence="9" type="ORF">F4553_006633</name>
</gene>
<evidence type="ECO:0000256" key="1">
    <source>
        <dbReference type="ARBA" id="ARBA00004941"/>
    </source>
</evidence>
<dbReference type="PROSITE" id="PS00163">
    <property type="entry name" value="FUMARATE_LYASES"/>
    <property type="match status" value="1"/>
</dbReference>
<evidence type="ECO:0000256" key="3">
    <source>
        <dbReference type="ARBA" id="ARBA00022571"/>
    </source>
</evidence>
<comment type="pathway">
    <text evidence="1 6">Amino-acid biosynthesis; L-arginine biosynthesis; L-arginine from L-ornithine and carbamoyl phosphate: step 3/3.</text>
</comment>